<dbReference type="EMBL" id="JAYJJT010000012">
    <property type="protein sequence ID" value="MEB3050508.1"/>
    <property type="molecule type" value="Genomic_DNA"/>
</dbReference>
<sequence length="78" mass="8563">MNEMWATVVMDSDVAAEVERLQQQGMGVGKALNMLARLGIAARNGSPRARYRHRTAHLGLTVDVTKVADVLDVLDTDR</sequence>
<evidence type="ECO:0000313" key="2">
    <source>
        <dbReference type="Proteomes" id="UP001299046"/>
    </source>
</evidence>
<proteinExistence type="predicted"/>
<name>A0ABU5YKC6_9MYCO</name>
<protein>
    <submittedName>
        <fullName evidence="1">CopG family transcriptional regulator</fullName>
    </submittedName>
</protein>
<comment type="caution">
    <text evidence="1">The sequence shown here is derived from an EMBL/GenBank/DDBJ whole genome shotgun (WGS) entry which is preliminary data.</text>
</comment>
<organism evidence="1 2">
    <name type="scientific">[Mycobacterium] zoologicum</name>
    <dbReference type="NCBI Taxonomy" id="2872311"/>
    <lineage>
        <taxon>Bacteria</taxon>
        <taxon>Bacillati</taxon>
        <taxon>Actinomycetota</taxon>
        <taxon>Actinomycetes</taxon>
        <taxon>Mycobacteriales</taxon>
        <taxon>Mycobacteriaceae</taxon>
        <taxon>Mycolicibacter</taxon>
    </lineage>
</organism>
<keyword evidence="2" id="KW-1185">Reference proteome</keyword>
<accession>A0ABU5YKC6</accession>
<dbReference type="Proteomes" id="UP001299046">
    <property type="component" value="Unassembled WGS sequence"/>
</dbReference>
<dbReference type="RefSeq" id="WP_224862364.1">
    <property type="nucleotide sequence ID" value="NZ_JAYJJS010000008.1"/>
</dbReference>
<gene>
    <name evidence="1" type="ORF">KV112_12290</name>
</gene>
<evidence type="ECO:0000313" key="1">
    <source>
        <dbReference type="EMBL" id="MEB3050508.1"/>
    </source>
</evidence>
<reference evidence="1 2" key="1">
    <citation type="submission" date="2023-12" db="EMBL/GenBank/DDBJ databases">
        <title>Description of new species of Mycobacterium terrae complex isolated from sewage at the Sao Paulo Zoological Park Foundation in Brazil.</title>
        <authorList>
            <person name="Romagnoli C.L."/>
            <person name="Conceicao E.C."/>
            <person name="Machado E."/>
            <person name="Barreto L.B.P.F."/>
            <person name="Sharma A."/>
            <person name="Silva N.M."/>
            <person name="Marques L.E."/>
            <person name="Juliana M.A."/>
            <person name="Lourenco M.C.S."/>
            <person name="Digiampietri L.A."/>
            <person name="Suffys P.N."/>
            <person name="Viana-Niero C."/>
        </authorList>
    </citation>
    <scope>NUCLEOTIDE SEQUENCE [LARGE SCALE GENOMIC DNA]</scope>
    <source>
        <strain evidence="1 2">MYC123</strain>
    </source>
</reference>